<dbReference type="GO" id="GO:0022857">
    <property type="term" value="F:transmembrane transporter activity"/>
    <property type="evidence" value="ECO:0007669"/>
    <property type="project" value="InterPro"/>
</dbReference>
<evidence type="ECO:0000313" key="11">
    <source>
        <dbReference type="Proteomes" id="UP000612899"/>
    </source>
</evidence>
<feature type="transmembrane region" description="Helical" evidence="9">
    <location>
        <begin position="90"/>
        <end position="113"/>
    </location>
</feature>
<keyword evidence="3" id="KW-1003">Cell membrane</keyword>
<name>A0A8J3Q860_9ACTN</name>
<feature type="transmembrane region" description="Helical" evidence="9">
    <location>
        <begin position="264"/>
        <end position="286"/>
    </location>
</feature>
<dbReference type="PANTHER" id="PTHR11795">
    <property type="entry name" value="BRANCHED-CHAIN AMINO ACID TRANSPORT SYSTEM PERMEASE PROTEIN LIVH"/>
    <property type="match status" value="1"/>
</dbReference>
<keyword evidence="2" id="KW-0813">Transport</keyword>
<evidence type="ECO:0000256" key="6">
    <source>
        <dbReference type="ARBA" id="ARBA00022989"/>
    </source>
</evidence>
<evidence type="ECO:0000256" key="7">
    <source>
        <dbReference type="ARBA" id="ARBA00023136"/>
    </source>
</evidence>
<feature type="transmembrane region" description="Helical" evidence="9">
    <location>
        <begin position="225"/>
        <end position="252"/>
    </location>
</feature>
<keyword evidence="4 9" id="KW-0812">Transmembrane</keyword>
<feature type="transmembrane region" description="Helical" evidence="9">
    <location>
        <begin position="139"/>
        <end position="162"/>
    </location>
</feature>
<dbReference type="Proteomes" id="UP000612899">
    <property type="component" value="Unassembled WGS sequence"/>
</dbReference>
<feature type="transmembrane region" description="Helical" evidence="9">
    <location>
        <begin position="58"/>
        <end position="78"/>
    </location>
</feature>
<dbReference type="EMBL" id="BONY01000017">
    <property type="protein sequence ID" value="GIH05179.1"/>
    <property type="molecule type" value="Genomic_DNA"/>
</dbReference>
<evidence type="ECO:0000256" key="8">
    <source>
        <dbReference type="ARBA" id="ARBA00037998"/>
    </source>
</evidence>
<dbReference type="AlphaFoldDB" id="A0A8J3Q860"/>
<dbReference type="InterPro" id="IPR001851">
    <property type="entry name" value="ABC_transp_permease"/>
</dbReference>
<evidence type="ECO:0000313" key="10">
    <source>
        <dbReference type="EMBL" id="GIH05179.1"/>
    </source>
</evidence>
<feature type="transmembrane region" description="Helical" evidence="9">
    <location>
        <begin position="191"/>
        <end position="213"/>
    </location>
</feature>
<evidence type="ECO:0000256" key="2">
    <source>
        <dbReference type="ARBA" id="ARBA00022448"/>
    </source>
</evidence>
<dbReference type="InterPro" id="IPR052157">
    <property type="entry name" value="BCAA_transport_permease"/>
</dbReference>
<accession>A0A8J3Q860</accession>
<keyword evidence="7 9" id="KW-0472">Membrane</keyword>
<evidence type="ECO:0000256" key="3">
    <source>
        <dbReference type="ARBA" id="ARBA00022475"/>
    </source>
</evidence>
<evidence type="ECO:0000256" key="9">
    <source>
        <dbReference type="SAM" id="Phobius"/>
    </source>
</evidence>
<comment type="subcellular location">
    <subcellularLocation>
        <location evidence="1">Cell membrane</location>
        <topology evidence="1">Multi-pass membrane protein</topology>
    </subcellularLocation>
</comment>
<keyword evidence="11" id="KW-1185">Reference proteome</keyword>
<keyword evidence="6 9" id="KW-1133">Transmembrane helix</keyword>
<evidence type="ECO:0000256" key="5">
    <source>
        <dbReference type="ARBA" id="ARBA00022970"/>
    </source>
</evidence>
<feature type="transmembrane region" description="Helical" evidence="9">
    <location>
        <begin position="33"/>
        <end position="52"/>
    </location>
</feature>
<dbReference type="GO" id="GO:0005886">
    <property type="term" value="C:plasma membrane"/>
    <property type="evidence" value="ECO:0007669"/>
    <property type="project" value="UniProtKB-SubCell"/>
</dbReference>
<comment type="similarity">
    <text evidence="8">Belongs to the binding-protein-dependent transport system permease family. LivHM subfamily.</text>
</comment>
<gene>
    <name evidence="10" type="ORF">Rhe02_32460</name>
</gene>
<protein>
    <submittedName>
        <fullName evidence="10">Branched-chain amino acid ABC transporter permease</fullName>
    </submittedName>
</protein>
<dbReference type="GO" id="GO:0006865">
    <property type="term" value="P:amino acid transport"/>
    <property type="evidence" value="ECO:0007669"/>
    <property type="project" value="UniProtKB-KW"/>
</dbReference>
<dbReference type="Pfam" id="PF02653">
    <property type="entry name" value="BPD_transp_2"/>
    <property type="match status" value="1"/>
</dbReference>
<evidence type="ECO:0000256" key="1">
    <source>
        <dbReference type="ARBA" id="ARBA00004651"/>
    </source>
</evidence>
<reference evidence="10" key="1">
    <citation type="submission" date="2021-01" db="EMBL/GenBank/DDBJ databases">
        <title>Whole genome shotgun sequence of Rhizocola hellebori NBRC 109834.</title>
        <authorList>
            <person name="Komaki H."/>
            <person name="Tamura T."/>
        </authorList>
    </citation>
    <scope>NUCLEOTIDE SEQUENCE</scope>
    <source>
        <strain evidence="10">NBRC 109834</strain>
    </source>
</reference>
<proteinExistence type="inferred from homology"/>
<organism evidence="10 11">
    <name type="scientific">Rhizocola hellebori</name>
    <dbReference type="NCBI Taxonomy" id="1392758"/>
    <lineage>
        <taxon>Bacteria</taxon>
        <taxon>Bacillati</taxon>
        <taxon>Actinomycetota</taxon>
        <taxon>Actinomycetes</taxon>
        <taxon>Micromonosporales</taxon>
        <taxon>Micromonosporaceae</taxon>
        <taxon>Rhizocola</taxon>
    </lineage>
</organism>
<sequence length="298" mass="30891">MTWANAIIQGVLLGGLYALFACGLSLMFGVMRIINLAHGDLAVLGAFVVWLIATQGHVSPFIATVACLPLMILIGYGLQRTLLSRSLRSGELTPLLTTFGLAIVVQNALLQVFSADVRGLGGLSGLLAVDGWRLGDQLAVPYLGVTILAVAVAVLGGLQLVLQRTAFGREMRATAQDPEAAALVGIPASQVYARATAIAVATAAIAGAFLAIHSTFDPSSGPTQLIFAFEAVVIGGLGSLWGTLAGGVTLGVAQTIGAVIDPQYSILAGHLVFLIVLAGPRGWLVFSRRPRAWQPSGR</sequence>
<comment type="caution">
    <text evidence="10">The sequence shown here is derived from an EMBL/GenBank/DDBJ whole genome shotgun (WGS) entry which is preliminary data.</text>
</comment>
<dbReference type="CDD" id="cd06582">
    <property type="entry name" value="TM_PBP1_LivH_like"/>
    <property type="match status" value="1"/>
</dbReference>
<dbReference type="RefSeq" id="WP_203909046.1">
    <property type="nucleotide sequence ID" value="NZ_BONY01000017.1"/>
</dbReference>
<keyword evidence="5" id="KW-0029">Amino-acid transport</keyword>
<evidence type="ECO:0000256" key="4">
    <source>
        <dbReference type="ARBA" id="ARBA00022692"/>
    </source>
</evidence>
<feature type="transmembrane region" description="Helical" evidence="9">
    <location>
        <begin position="6"/>
        <end position="26"/>
    </location>
</feature>
<dbReference type="PANTHER" id="PTHR11795:SF445">
    <property type="entry name" value="AMINO ACID ABC TRANSPORTER PERMEASE PROTEIN"/>
    <property type="match status" value="1"/>
</dbReference>